<proteinExistence type="predicted"/>
<organism evidence="3 4">
    <name type="scientific">Streptomyces bathyalis</name>
    <dbReference type="NCBI Taxonomy" id="2710756"/>
    <lineage>
        <taxon>Bacteria</taxon>
        <taxon>Bacillati</taxon>
        <taxon>Actinomycetota</taxon>
        <taxon>Actinomycetes</taxon>
        <taxon>Kitasatosporales</taxon>
        <taxon>Streptomycetaceae</taxon>
        <taxon>Streptomyces</taxon>
    </lineage>
</organism>
<evidence type="ECO:0000313" key="3">
    <source>
        <dbReference type="EMBL" id="QPP07203.1"/>
    </source>
</evidence>
<dbReference type="InterPro" id="IPR004360">
    <property type="entry name" value="Glyas_Fos-R_dOase_dom"/>
</dbReference>
<dbReference type="PANTHER" id="PTHR36437:SF2">
    <property type="entry name" value="GLYOXALASE_BLEOMYCIN RESISTANCE PROTEIN_DIOXYGENASE"/>
    <property type="match status" value="1"/>
</dbReference>
<dbReference type="RefSeq" id="WP_197350991.1">
    <property type="nucleotide sequence ID" value="NZ_CP048882.1"/>
</dbReference>
<reference evidence="4" key="1">
    <citation type="submission" date="2020-02" db="EMBL/GenBank/DDBJ databases">
        <title>Streptomyces sp. ASO4wet.</title>
        <authorList>
            <person name="Risdian C."/>
            <person name="Landwehr W."/>
            <person name="Schupp P."/>
            <person name="Wink J."/>
        </authorList>
    </citation>
    <scope>NUCLEOTIDE SEQUENCE [LARGE SCALE GENOMIC DNA]</scope>
    <source>
        <strain evidence="4">ASO4wet</strain>
    </source>
</reference>
<dbReference type="InterPro" id="IPR037523">
    <property type="entry name" value="VOC_core"/>
</dbReference>
<dbReference type="AlphaFoldDB" id="A0A7T1T6E7"/>
<dbReference type="Proteomes" id="UP000595046">
    <property type="component" value="Chromosome"/>
</dbReference>
<evidence type="ECO:0000256" key="1">
    <source>
        <dbReference type="SAM" id="MobiDB-lite"/>
    </source>
</evidence>
<dbReference type="EMBL" id="CP048882">
    <property type="protein sequence ID" value="QPP07203.1"/>
    <property type="molecule type" value="Genomic_DNA"/>
</dbReference>
<dbReference type="KEGG" id="sbat:G4Z16_13330"/>
<dbReference type="SUPFAM" id="SSF54593">
    <property type="entry name" value="Glyoxalase/Bleomycin resistance protein/Dihydroxybiphenyl dioxygenase"/>
    <property type="match status" value="1"/>
</dbReference>
<dbReference type="InterPro" id="IPR029068">
    <property type="entry name" value="Glyas_Bleomycin-R_OHBP_Dase"/>
</dbReference>
<dbReference type="Pfam" id="PF00903">
    <property type="entry name" value="Glyoxalase"/>
    <property type="match status" value="1"/>
</dbReference>
<dbReference type="PANTHER" id="PTHR36437">
    <property type="entry name" value="GLYOXALASE/BLEOMYCIN RESISTANCE PROTEIN/DIOXYGENASE"/>
    <property type="match status" value="1"/>
</dbReference>
<sequence>MIKSLAITTVWSTDQERDKRFFIETLGFTERTDMDMGEMRWVTVSPPGQPDVQLTLMRPDGPGLDPESREAMTALVNKGALGAGVFSTDDCHATYAELKAKGVEFLQEPQERPYGIEALFRDPSGNWYSLTQQRESEELDMSKPWSGSVDDAGDDS</sequence>
<evidence type="ECO:0000259" key="2">
    <source>
        <dbReference type="PROSITE" id="PS51819"/>
    </source>
</evidence>
<feature type="region of interest" description="Disordered" evidence="1">
    <location>
        <begin position="129"/>
        <end position="156"/>
    </location>
</feature>
<name>A0A7T1T6E7_9ACTN</name>
<evidence type="ECO:0000313" key="4">
    <source>
        <dbReference type="Proteomes" id="UP000595046"/>
    </source>
</evidence>
<protein>
    <submittedName>
        <fullName evidence="3">VOC family protein</fullName>
    </submittedName>
</protein>
<keyword evidence="4" id="KW-1185">Reference proteome</keyword>
<dbReference type="PROSITE" id="PS51819">
    <property type="entry name" value="VOC"/>
    <property type="match status" value="1"/>
</dbReference>
<accession>A0A7T1T6E7</accession>
<gene>
    <name evidence="3" type="ORF">G4Z16_13330</name>
</gene>
<feature type="domain" description="VOC" evidence="2">
    <location>
        <begin position="4"/>
        <end position="133"/>
    </location>
</feature>
<dbReference type="Gene3D" id="3.10.180.10">
    <property type="entry name" value="2,3-Dihydroxybiphenyl 1,2-Dioxygenase, domain 1"/>
    <property type="match status" value="1"/>
</dbReference>